<evidence type="ECO:0000256" key="19">
    <source>
        <dbReference type="ARBA" id="ARBA00051243"/>
    </source>
</evidence>
<dbReference type="GeneID" id="105895653"/>
<feature type="modified residue" description="Phosphotyrosine; by autocatalysis" evidence="23">
    <location>
        <position position="1230"/>
    </location>
</feature>
<dbReference type="SUPFAM" id="SSF56112">
    <property type="entry name" value="Protein kinase-like (PK-like)"/>
    <property type="match status" value="1"/>
</dbReference>
<dbReference type="InterPro" id="IPR020635">
    <property type="entry name" value="Tyr_kinase_cat_dom"/>
</dbReference>
<sequence>MVFSKITLLCSLTILWALCTDIKCHCDEPTENAKLNVTVTYDLPYFMSDTIVRDIVVFNGSVYVATIDMLYSLSGDLKKISEYKIEPEPTCTFCQGFKHKAKDISLSLLIETYYDDELFSCGSTGQGLCRRHVLVEGRLDDEVKWMHSPNNYGGRHGCPDCVAGPAGTHVLSVESGGVVRFFVGNSENAGLASATVADPKPPLTPFYHTISVRDMKETQDGFRFFSEQSYMDLVPSLRDSYHLQYVYAFQSGSHAYFLTIQRESRDSNTYHTRIARMCSSDPELRRYVEIPFKCILTEKRRKKSSDRTEFNILQAAYVSKAGRDLRQLLDIKEGEDVLFAAFARSKPNSPEPTNSSAICVISLANINYFFRDYIQSCQTRQLYHFTGSDDKQCYNTTSSDDSYACGKHEGGYRLEITTPITRLDYFNGQFSNVLVTSIAVYPLQNQTVASLGTSDGRVIQRVVSRSKDVTSHVEFRLDVHPVSPRVALLSPQQLDGSLLLITENKITKIPLIGPGCEQMRTCSSCLMAYSFMGCGWCQNRCTRSLQCADSRWIQDSCPPVISMISPSTIPIGGDTKVTICGRNFGFNKRERFDPKLIRITVAGTTCKLLEGNSHRLVCGLEHVNANHSNHIVEVHSGKETGEILGLSYVTPVIDKIFPRFGPKSGGTLLSIHGSFLDCGTGRQVNVGNTTCEIQSVSGGTLICKTASQDLTSSQQVTLKIDGVSVQASESFTYNEDPLILNIEPKSSFFSGGSTVSVNGYYLQSAQQPQMILTHEGKVIQVMCSQGKDRHYIQCTTPSLKELNIRTPVITKVAFILDGFSTVQFDLLYVEDPNFAEFQQPTITIKGSKSILEIKVPPMDIEAVKGRVLMVSNRTCESVTLVGDTLECIVPLELQAASEELEVKWRQANSSVSLGRVMLAHEQDYTSLVTGVICVTLFLLMLLGLFMWVQRRKHIEDLSKAMVWYDGRAHIPHLDMLANARSVSPTNEMVSHESVDYRTTLLEDQSVSMTQAESCRPPPYSPMHGDLSPMLVGGDGDLASPLLSASAPIDLASLNPELLKEVQHVVIAREDLLLHVHEIIGRGHFGCVFHGTLLDPEGQKQHCAVKSLNRITDIEEVTQFLKEGIIMKDFSHPNVLSLLGICLPSEGSPLVVLPYMKHGDLRNFIRDETHNPTVKDLMGFGFQVAKGMEYLASKKFVHRDLAARNCMLDESYTVKVADFGLARDVYDKEYYSVHNKSGVKLPVKWMALESLQTHKFTSKSDVWSFGVLLWELMTRGAPPYSDVNSFDITLFLLQGRRLLQPEFCPDALYHVMVECWHPKPERRPNFSELVSRISAIFSSFCGEHYVLLNTTYVNIDKMTPYPSLISSQGTLDRDCCT</sequence>
<dbReference type="Pfam" id="PF07714">
    <property type="entry name" value="PK_Tyr_Ser-Thr"/>
    <property type="match status" value="1"/>
</dbReference>
<dbReference type="FunFam" id="3.30.200.20:FF:000188">
    <property type="entry name" value="Hepatocyte growth factor receptor"/>
    <property type="match status" value="1"/>
</dbReference>
<dbReference type="InterPro" id="IPR001627">
    <property type="entry name" value="Semap_dom"/>
</dbReference>
<keyword evidence="18" id="KW-0325">Glycoprotein</keyword>
<dbReference type="PANTHER" id="PTHR24416:SF483">
    <property type="entry name" value="HEPATOCYTE GROWTH FACTOR RECEPTOR"/>
    <property type="match status" value="1"/>
</dbReference>
<dbReference type="InterPro" id="IPR013783">
    <property type="entry name" value="Ig-like_fold"/>
</dbReference>
<feature type="modified residue" description="Phosphotyrosine; by autocatalysis" evidence="23">
    <location>
        <position position="1351"/>
    </location>
</feature>
<dbReference type="SUPFAM" id="SSF103575">
    <property type="entry name" value="Plexin repeat"/>
    <property type="match status" value="1"/>
</dbReference>
<keyword evidence="14 26" id="KW-0472">Membrane</keyword>
<evidence type="ECO:0000256" key="15">
    <source>
        <dbReference type="ARBA" id="ARBA00023137"/>
    </source>
</evidence>
<feature type="disulfide bond" evidence="22">
    <location>
        <begin position="525"/>
        <end position="541"/>
    </location>
</feature>
<reference evidence="31" key="1">
    <citation type="submission" date="2025-08" db="UniProtKB">
        <authorList>
            <consortium name="RefSeq"/>
        </authorList>
    </citation>
    <scope>IDENTIFICATION</scope>
</reference>
<evidence type="ECO:0000256" key="25">
    <source>
        <dbReference type="PROSITE-ProRule" id="PRU10141"/>
    </source>
</evidence>
<evidence type="ECO:0000256" key="10">
    <source>
        <dbReference type="ARBA" id="ARBA00022777"/>
    </source>
</evidence>
<feature type="disulfide bond" evidence="22">
    <location>
        <begin position="537"/>
        <end position="547"/>
    </location>
</feature>
<organism evidence="30 31">
    <name type="scientific">Clupea harengus</name>
    <name type="common">Atlantic herring</name>
    <dbReference type="NCBI Taxonomy" id="7950"/>
    <lineage>
        <taxon>Eukaryota</taxon>
        <taxon>Metazoa</taxon>
        <taxon>Chordata</taxon>
        <taxon>Craniata</taxon>
        <taxon>Vertebrata</taxon>
        <taxon>Euteleostomi</taxon>
        <taxon>Actinopterygii</taxon>
        <taxon>Neopterygii</taxon>
        <taxon>Teleostei</taxon>
        <taxon>Clupei</taxon>
        <taxon>Clupeiformes</taxon>
        <taxon>Clupeoidei</taxon>
        <taxon>Clupeidae</taxon>
        <taxon>Clupea</taxon>
    </lineage>
</organism>
<comment type="similarity">
    <text evidence="2">Belongs to the plexin family.</text>
</comment>
<dbReference type="Pfam" id="PF01437">
    <property type="entry name" value="PSI"/>
    <property type="match status" value="1"/>
</dbReference>
<dbReference type="SMART" id="SM00429">
    <property type="entry name" value="IPT"/>
    <property type="match status" value="3"/>
</dbReference>
<dbReference type="GO" id="GO:0005524">
    <property type="term" value="F:ATP binding"/>
    <property type="evidence" value="ECO:0007669"/>
    <property type="project" value="UniProtKB-UniRule"/>
</dbReference>
<dbReference type="Gene3D" id="3.30.1680.10">
    <property type="entry name" value="ligand-binding face of the semaphorins, domain 2"/>
    <property type="match status" value="1"/>
</dbReference>
<dbReference type="InterPro" id="IPR000719">
    <property type="entry name" value="Prot_kinase_dom"/>
</dbReference>
<feature type="binding site" evidence="21 25">
    <location>
        <position position="1105"/>
    </location>
    <ligand>
        <name>ATP</name>
        <dbReference type="ChEBI" id="CHEBI:30616"/>
    </ligand>
</feature>
<feature type="binding site" evidence="21">
    <location>
        <position position="1203"/>
    </location>
    <ligand>
        <name>ATP</name>
        <dbReference type="ChEBI" id="CHEBI:30616"/>
    </ligand>
</feature>
<dbReference type="CTD" id="4233"/>
<feature type="domain" description="Sema" evidence="29">
    <location>
        <begin position="27"/>
        <end position="511"/>
    </location>
</feature>
<feature type="binding site" evidence="21">
    <location>
        <begin position="1152"/>
        <end position="1155"/>
    </location>
    <ligand>
        <name>ATP</name>
        <dbReference type="ChEBI" id="CHEBI:30616"/>
    </ligand>
</feature>
<evidence type="ECO:0000256" key="16">
    <source>
        <dbReference type="ARBA" id="ARBA00023157"/>
    </source>
</evidence>
<dbReference type="PROSITE" id="PS50011">
    <property type="entry name" value="PROTEIN_KINASE_DOM"/>
    <property type="match status" value="1"/>
</dbReference>
<dbReference type="EC" id="2.7.10.1" evidence="3"/>
<dbReference type="SMART" id="SM00219">
    <property type="entry name" value="TyrKc"/>
    <property type="match status" value="1"/>
</dbReference>
<dbReference type="InterPro" id="IPR036352">
    <property type="entry name" value="Semap_dom_sf"/>
</dbReference>
<dbReference type="SMART" id="SM00630">
    <property type="entry name" value="Sema"/>
    <property type="match status" value="1"/>
</dbReference>
<keyword evidence="8" id="KW-0677">Repeat</keyword>
<accession>A0A6P8F512</accession>
<evidence type="ECO:0000256" key="9">
    <source>
        <dbReference type="ARBA" id="ARBA00022741"/>
    </source>
</evidence>
<dbReference type="Gene3D" id="1.10.510.10">
    <property type="entry name" value="Transferase(Phosphotransferase) domain 1"/>
    <property type="match status" value="1"/>
</dbReference>
<feature type="domain" description="Protein kinase" evidence="28">
    <location>
        <begin position="1073"/>
        <end position="1336"/>
    </location>
</feature>
<evidence type="ECO:0000256" key="8">
    <source>
        <dbReference type="ARBA" id="ARBA00022737"/>
    </source>
</evidence>
<evidence type="ECO:0000256" key="11">
    <source>
        <dbReference type="ARBA" id="ARBA00022840"/>
    </source>
</evidence>
<keyword evidence="5" id="KW-0808">Transferase</keyword>
<dbReference type="GO" id="GO:0007411">
    <property type="term" value="P:axon guidance"/>
    <property type="evidence" value="ECO:0007669"/>
    <property type="project" value="UniProtKB-ARBA"/>
</dbReference>
<feature type="chain" id="PRO_5028178119" description="receptor protein-tyrosine kinase" evidence="27">
    <location>
        <begin position="27"/>
        <end position="1376"/>
    </location>
</feature>
<keyword evidence="11 21" id="KW-0067">ATP-binding</keyword>
<dbReference type="Proteomes" id="UP000515152">
    <property type="component" value="Chromosome 3"/>
</dbReference>
<dbReference type="Pfam" id="PF01403">
    <property type="entry name" value="Sema"/>
    <property type="match status" value="1"/>
</dbReference>
<dbReference type="InterPro" id="IPR015943">
    <property type="entry name" value="WD40/YVTN_repeat-like_dom_sf"/>
</dbReference>
<evidence type="ECO:0000256" key="18">
    <source>
        <dbReference type="ARBA" id="ARBA00023180"/>
    </source>
</evidence>
<evidence type="ECO:0000256" key="7">
    <source>
        <dbReference type="ARBA" id="ARBA00022729"/>
    </source>
</evidence>
<feature type="modified residue" description="Phosphotyrosine; by autocatalysis" evidence="23">
    <location>
        <position position="1344"/>
    </location>
</feature>
<dbReference type="PROSITE" id="PS51004">
    <property type="entry name" value="SEMA"/>
    <property type="match status" value="1"/>
</dbReference>
<feature type="disulfide bond" evidence="22">
    <location>
        <begin position="294"/>
        <end position="359"/>
    </location>
</feature>
<keyword evidence="17 31" id="KW-0675">Receptor</keyword>
<feature type="transmembrane region" description="Helical" evidence="26">
    <location>
        <begin position="927"/>
        <end position="948"/>
    </location>
</feature>
<dbReference type="CDD" id="cd05058">
    <property type="entry name" value="PTKc_Met_Ron"/>
    <property type="match status" value="1"/>
</dbReference>
<dbReference type="InterPro" id="IPR016244">
    <property type="entry name" value="Tyr_kinase_HGF/MSP_rcpt"/>
</dbReference>
<comment type="caution">
    <text evidence="24">Lacks conserved residue(s) required for the propagation of feature annotation.</text>
</comment>
<dbReference type="Gene3D" id="2.130.10.10">
    <property type="entry name" value="YVTN repeat-like/Quinoprotein amine dehydrogenase"/>
    <property type="match status" value="1"/>
</dbReference>
<dbReference type="PIRSF" id="PIRSF000617">
    <property type="entry name" value="TyrPK_HGF-R"/>
    <property type="match status" value="1"/>
</dbReference>
<dbReference type="Pfam" id="PF01833">
    <property type="entry name" value="TIG"/>
    <property type="match status" value="3"/>
</dbReference>
<feature type="binding site" evidence="21">
    <location>
        <begin position="1079"/>
        <end position="1087"/>
    </location>
    <ligand>
        <name>ATP</name>
        <dbReference type="ChEBI" id="CHEBI:30616"/>
    </ligand>
</feature>
<keyword evidence="7 27" id="KW-0732">Signal</keyword>
<dbReference type="InterPro" id="IPR002909">
    <property type="entry name" value="IPT_dom"/>
</dbReference>
<dbReference type="InterPro" id="IPR016201">
    <property type="entry name" value="PSI"/>
</dbReference>
<evidence type="ECO:0000256" key="12">
    <source>
        <dbReference type="ARBA" id="ARBA00022843"/>
    </source>
</evidence>
<dbReference type="PANTHER" id="PTHR24416">
    <property type="entry name" value="TYROSINE-PROTEIN KINASE RECEPTOR"/>
    <property type="match status" value="1"/>
</dbReference>
<evidence type="ECO:0000256" key="14">
    <source>
        <dbReference type="ARBA" id="ARBA00023136"/>
    </source>
</evidence>
<feature type="signal peptide" evidence="27">
    <location>
        <begin position="1"/>
        <end position="26"/>
    </location>
</feature>
<evidence type="ECO:0000256" key="2">
    <source>
        <dbReference type="ARBA" id="ARBA00010297"/>
    </source>
</evidence>
<feature type="disulfide bond" evidence="22">
    <location>
        <begin position="158"/>
        <end position="161"/>
    </location>
</feature>
<keyword evidence="16 22" id="KW-1015">Disulfide bond</keyword>
<keyword evidence="9 21" id="KW-0547">Nucleotide-binding</keyword>
<evidence type="ECO:0000256" key="24">
    <source>
        <dbReference type="PROSITE-ProRule" id="PRU00352"/>
    </source>
</evidence>
<keyword evidence="12" id="KW-0832">Ubl conjugation</keyword>
<feature type="disulfide bond" evidence="22">
    <location>
        <begin position="516"/>
        <end position="534"/>
    </location>
</feature>
<keyword evidence="30" id="KW-1185">Reference proteome</keyword>
<dbReference type="GO" id="GO:0005008">
    <property type="term" value="F:hepatocyte growth factor receptor activity"/>
    <property type="evidence" value="ECO:0007669"/>
    <property type="project" value="TreeGrafter"/>
</dbReference>
<evidence type="ECO:0000256" key="17">
    <source>
        <dbReference type="ARBA" id="ARBA00023170"/>
    </source>
</evidence>
<feature type="disulfide bond" evidence="22">
    <location>
        <begin position="522"/>
        <end position="557"/>
    </location>
</feature>
<comment type="catalytic activity">
    <reaction evidence="19">
        <text>L-tyrosyl-[protein] + ATP = O-phospho-L-tyrosyl-[protein] + ADP + H(+)</text>
        <dbReference type="Rhea" id="RHEA:10596"/>
        <dbReference type="Rhea" id="RHEA-COMP:10136"/>
        <dbReference type="Rhea" id="RHEA-COMP:20101"/>
        <dbReference type="ChEBI" id="CHEBI:15378"/>
        <dbReference type="ChEBI" id="CHEBI:30616"/>
        <dbReference type="ChEBI" id="CHEBI:46858"/>
        <dbReference type="ChEBI" id="CHEBI:61978"/>
        <dbReference type="ChEBI" id="CHEBI:456216"/>
        <dbReference type="EC" id="2.7.10.1"/>
    </reaction>
</comment>
<dbReference type="InterPro" id="IPR002165">
    <property type="entry name" value="Plexin_repeat"/>
</dbReference>
<dbReference type="SUPFAM" id="SSF101912">
    <property type="entry name" value="Sema domain"/>
    <property type="match status" value="1"/>
</dbReference>
<evidence type="ECO:0000256" key="6">
    <source>
        <dbReference type="ARBA" id="ARBA00022692"/>
    </source>
</evidence>
<dbReference type="GO" id="GO:0001889">
    <property type="term" value="P:liver development"/>
    <property type="evidence" value="ECO:0007669"/>
    <property type="project" value="TreeGrafter"/>
</dbReference>
<evidence type="ECO:0000256" key="3">
    <source>
        <dbReference type="ARBA" id="ARBA00011902"/>
    </source>
</evidence>
<evidence type="ECO:0000259" key="29">
    <source>
        <dbReference type="PROSITE" id="PS51004"/>
    </source>
</evidence>
<dbReference type="InterPro" id="IPR050122">
    <property type="entry name" value="RTK"/>
</dbReference>
<dbReference type="PRINTS" id="PR00109">
    <property type="entry name" value="TYRKINASE"/>
</dbReference>
<evidence type="ECO:0000256" key="5">
    <source>
        <dbReference type="ARBA" id="ARBA00022679"/>
    </source>
</evidence>
<dbReference type="FunFam" id="1.10.510.10:FF:000093">
    <property type="entry name" value="Hepatocyte growth factor receptor"/>
    <property type="match status" value="1"/>
</dbReference>
<dbReference type="GO" id="GO:0031016">
    <property type="term" value="P:pancreas development"/>
    <property type="evidence" value="ECO:0007669"/>
    <property type="project" value="TreeGrafter"/>
</dbReference>
<dbReference type="Gene3D" id="3.30.200.20">
    <property type="entry name" value="Phosphorylase Kinase, domain 1"/>
    <property type="match status" value="1"/>
</dbReference>
<dbReference type="KEGG" id="char:105895653"/>
<feature type="disulfide bond" evidence="22">
    <location>
        <begin position="121"/>
        <end position="129"/>
    </location>
</feature>
<evidence type="ECO:0000256" key="27">
    <source>
        <dbReference type="SAM" id="SignalP"/>
    </source>
</evidence>
<keyword evidence="10" id="KW-0418">Kinase</keyword>
<dbReference type="OrthoDB" id="9985181at2759"/>
<evidence type="ECO:0000256" key="23">
    <source>
        <dbReference type="PIRSR" id="PIRSR000617-4"/>
    </source>
</evidence>
<proteinExistence type="inferred from homology"/>
<gene>
    <name evidence="31" type="primary">met</name>
</gene>
<dbReference type="InterPro" id="IPR014756">
    <property type="entry name" value="Ig_E-set"/>
</dbReference>
<dbReference type="FunFam" id="2.60.40.10:FF:000213">
    <property type="entry name" value="Hepatocyte growth factor receptor"/>
    <property type="match status" value="1"/>
</dbReference>
<keyword evidence="13 26" id="KW-1133">Transmembrane helix</keyword>
<dbReference type="GO" id="GO:0043235">
    <property type="term" value="C:receptor complex"/>
    <property type="evidence" value="ECO:0007669"/>
    <property type="project" value="TreeGrafter"/>
</dbReference>
<evidence type="ECO:0000256" key="4">
    <source>
        <dbReference type="ARBA" id="ARBA00022553"/>
    </source>
</evidence>
<keyword evidence="6 26" id="KW-0812">Transmembrane</keyword>
<feature type="active site" description="Proton acceptor" evidence="20">
    <location>
        <position position="1199"/>
    </location>
</feature>
<dbReference type="InterPro" id="IPR017441">
    <property type="entry name" value="Protein_kinase_ATP_BS"/>
</dbReference>
<keyword evidence="4" id="KW-0597">Phosphoprotein</keyword>
<comment type="subcellular location">
    <subcellularLocation>
        <location evidence="1">Membrane</location>
        <topology evidence="1">Single-pass type I membrane protein</topology>
    </subcellularLocation>
</comment>
<evidence type="ECO:0000256" key="1">
    <source>
        <dbReference type="ARBA" id="ARBA00004479"/>
    </source>
</evidence>
<evidence type="ECO:0000256" key="22">
    <source>
        <dbReference type="PIRSR" id="PIRSR000617-3"/>
    </source>
</evidence>
<dbReference type="SUPFAM" id="SSF81296">
    <property type="entry name" value="E set domains"/>
    <property type="match status" value="3"/>
</dbReference>
<keyword evidence="15" id="KW-0829">Tyrosine-protein kinase</keyword>
<feature type="modified residue" description="Phosphotyrosine; by autocatalysis" evidence="23">
    <location>
        <position position="1229"/>
    </location>
</feature>
<evidence type="ECO:0000256" key="13">
    <source>
        <dbReference type="ARBA" id="ARBA00022989"/>
    </source>
</evidence>
<evidence type="ECO:0000256" key="21">
    <source>
        <dbReference type="PIRSR" id="PIRSR000617-2"/>
    </source>
</evidence>
<dbReference type="SMART" id="SM00423">
    <property type="entry name" value="PSI"/>
    <property type="match status" value="1"/>
</dbReference>
<dbReference type="InterPro" id="IPR011009">
    <property type="entry name" value="Kinase-like_dom_sf"/>
</dbReference>
<dbReference type="InterPro" id="IPR001245">
    <property type="entry name" value="Ser-Thr/Tyr_kinase_cat_dom"/>
</dbReference>
<dbReference type="FunFam" id="3.30.1680.10:FF:000006">
    <property type="entry name" value="Macrophage-stimulating 1 receptor b"/>
    <property type="match status" value="1"/>
</dbReference>
<evidence type="ECO:0000259" key="28">
    <source>
        <dbReference type="PROSITE" id="PS50011"/>
    </source>
</evidence>
<evidence type="ECO:0000256" key="26">
    <source>
        <dbReference type="SAM" id="Phobius"/>
    </source>
</evidence>
<dbReference type="InterPro" id="IPR008266">
    <property type="entry name" value="Tyr_kinase_AS"/>
</dbReference>
<evidence type="ECO:0000313" key="30">
    <source>
        <dbReference type="Proteomes" id="UP000515152"/>
    </source>
</evidence>
<protein>
    <recommendedName>
        <fullName evidence="3">receptor protein-tyrosine kinase</fullName>
        <ecNumber evidence="3">2.7.10.1</ecNumber>
    </recommendedName>
</protein>
<evidence type="ECO:0000256" key="20">
    <source>
        <dbReference type="PIRSR" id="PIRSR000617-1"/>
    </source>
</evidence>
<dbReference type="GO" id="GO:0009925">
    <property type="term" value="C:basal plasma membrane"/>
    <property type="evidence" value="ECO:0007669"/>
    <property type="project" value="TreeGrafter"/>
</dbReference>
<dbReference type="PROSITE" id="PS00109">
    <property type="entry name" value="PROTEIN_KINASE_TYR"/>
    <property type="match status" value="1"/>
</dbReference>
<dbReference type="RefSeq" id="XP_031420009.1">
    <property type="nucleotide sequence ID" value="XM_031564149.2"/>
</dbReference>
<dbReference type="PROSITE" id="PS00107">
    <property type="entry name" value="PROTEIN_KINASE_ATP"/>
    <property type="match status" value="1"/>
</dbReference>
<name>A0A6P8F512_CLUHA</name>
<dbReference type="Gene3D" id="2.60.40.10">
    <property type="entry name" value="Immunoglobulins"/>
    <property type="match status" value="2"/>
</dbReference>
<evidence type="ECO:0000313" key="31">
    <source>
        <dbReference type="RefSeq" id="XP_031420009.1"/>
    </source>
</evidence>